<gene>
    <name evidence="2" type="ORF">GCM10010918_39570</name>
</gene>
<evidence type="ECO:0000259" key="1">
    <source>
        <dbReference type="Pfam" id="PF25191"/>
    </source>
</evidence>
<name>A0A917M5L7_9BACL</name>
<protein>
    <recommendedName>
        <fullName evidence="1">DUF7832 domain-containing protein</fullName>
    </recommendedName>
</protein>
<keyword evidence="3" id="KW-1185">Reference proteome</keyword>
<feature type="domain" description="DUF7832" evidence="1">
    <location>
        <begin position="1"/>
        <end position="89"/>
    </location>
</feature>
<sequence length="118" mass="13874">MFITWLVKNDLISKQSRKEDVSEIELVKKNEMTGAQIYRRNWDGVLSSKELSDEADAFAREYLNIHNDIYTAVDFTNLLAADLPTIYHVEDSIDNYHKIEPIITKRYQDWMSRNKSNS</sequence>
<organism evidence="2 3">
    <name type="scientific">Paenibacillus radicis</name>
    <name type="common">ex Gao et al. 2016</name>
    <dbReference type="NCBI Taxonomy" id="1737354"/>
    <lineage>
        <taxon>Bacteria</taxon>
        <taxon>Bacillati</taxon>
        <taxon>Bacillota</taxon>
        <taxon>Bacilli</taxon>
        <taxon>Bacillales</taxon>
        <taxon>Paenibacillaceae</taxon>
        <taxon>Paenibacillus</taxon>
    </lineage>
</organism>
<dbReference type="InterPro" id="IPR057154">
    <property type="entry name" value="DUF7832"/>
</dbReference>
<dbReference type="AlphaFoldDB" id="A0A917M5L7"/>
<dbReference type="EMBL" id="BMHY01000008">
    <property type="protein sequence ID" value="GGG78690.1"/>
    <property type="molecule type" value="Genomic_DNA"/>
</dbReference>
<dbReference type="Proteomes" id="UP000600247">
    <property type="component" value="Unassembled WGS sequence"/>
</dbReference>
<evidence type="ECO:0000313" key="3">
    <source>
        <dbReference type="Proteomes" id="UP000600247"/>
    </source>
</evidence>
<evidence type="ECO:0000313" key="2">
    <source>
        <dbReference type="EMBL" id="GGG78690.1"/>
    </source>
</evidence>
<reference evidence="2 3" key="1">
    <citation type="journal article" date="2014" name="Int. J. Syst. Evol. Microbiol.">
        <title>Complete genome sequence of Corynebacterium casei LMG S-19264T (=DSM 44701T), isolated from a smear-ripened cheese.</title>
        <authorList>
            <consortium name="US DOE Joint Genome Institute (JGI-PGF)"/>
            <person name="Walter F."/>
            <person name="Albersmeier A."/>
            <person name="Kalinowski J."/>
            <person name="Ruckert C."/>
        </authorList>
    </citation>
    <scope>NUCLEOTIDE SEQUENCE [LARGE SCALE GENOMIC DNA]</scope>
    <source>
        <strain evidence="2 3">CGMCC 1.15286</strain>
    </source>
</reference>
<accession>A0A917M5L7</accession>
<proteinExistence type="predicted"/>
<comment type="caution">
    <text evidence="2">The sequence shown here is derived from an EMBL/GenBank/DDBJ whole genome shotgun (WGS) entry which is preliminary data.</text>
</comment>
<dbReference type="Pfam" id="PF25191">
    <property type="entry name" value="DUF7832"/>
    <property type="match status" value="1"/>
</dbReference>